<feature type="transmembrane region" description="Helical" evidence="1">
    <location>
        <begin position="81"/>
        <end position="100"/>
    </location>
</feature>
<keyword evidence="1" id="KW-0472">Membrane</keyword>
<dbReference type="STRING" id="1218508.JG29_16160"/>
<dbReference type="AlphaFoldDB" id="A0A0F4KQ20"/>
<dbReference type="HOGENOM" id="CLU_962381_0_0_9"/>
<reference evidence="2 3" key="1">
    <citation type="submission" date="2014-12" db="EMBL/GenBank/DDBJ databases">
        <title>Comparative genomics of the lactic acid bacteria isolated from the honey bee gut.</title>
        <authorList>
            <person name="Ellegaard K.M."/>
            <person name="Tamarit D."/>
            <person name="Javelind E."/>
            <person name="Olofsson T."/>
            <person name="Andersson S.G."/>
            <person name="Vasquez A."/>
        </authorList>
    </citation>
    <scope>NUCLEOTIDE SEQUENCE [LARGE SCALE GENOMIC DNA]</scope>
    <source>
        <strain evidence="2 3">Hon2</strain>
    </source>
</reference>
<dbReference type="EMBL" id="JXBZ01000015">
    <property type="protein sequence ID" value="KJY48099.1"/>
    <property type="molecule type" value="Genomic_DNA"/>
</dbReference>
<dbReference type="PATRIC" id="fig|1218508.4.peg.1663"/>
<accession>A0A0F4KQ20</accession>
<comment type="caution">
    <text evidence="2">The sequence shown here is derived from an EMBL/GenBank/DDBJ whole genome shotgun (WGS) entry which is preliminary data.</text>
</comment>
<keyword evidence="3" id="KW-1185">Reference proteome</keyword>
<protein>
    <submittedName>
        <fullName evidence="2">Uncharacterized protein</fullName>
    </submittedName>
</protein>
<evidence type="ECO:0000256" key="1">
    <source>
        <dbReference type="SAM" id="Phobius"/>
    </source>
</evidence>
<dbReference type="Proteomes" id="UP000033695">
    <property type="component" value="Unassembled WGS sequence"/>
</dbReference>
<dbReference type="OrthoDB" id="9961621at2"/>
<organism evidence="2 3">
    <name type="scientific">Bombilactobacillus mellis</name>
    <dbReference type="NCBI Taxonomy" id="1218508"/>
    <lineage>
        <taxon>Bacteria</taxon>
        <taxon>Bacillati</taxon>
        <taxon>Bacillota</taxon>
        <taxon>Bacilli</taxon>
        <taxon>Lactobacillales</taxon>
        <taxon>Lactobacillaceae</taxon>
        <taxon>Bombilactobacillus</taxon>
    </lineage>
</organism>
<gene>
    <name evidence="2" type="ORF">JG29_16160</name>
</gene>
<feature type="transmembrane region" description="Helical" evidence="1">
    <location>
        <begin position="106"/>
        <end position="122"/>
    </location>
</feature>
<evidence type="ECO:0000313" key="2">
    <source>
        <dbReference type="EMBL" id="KJY48099.1"/>
    </source>
</evidence>
<proteinExistence type="predicted"/>
<feature type="transmembrane region" description="Helical" evidence="1">
    <location>
        <begin position="43"/>
        <end position="69"/>
    </location>
</feature>
<sequence length="289" mass="32816">MTEQNNNNQIYHAPGNRFNLRSQPWRMIKRVSGLSHMGSIMDFLVTTWLGILVGLGILGLGLYGAFFIVKQNDMQTLWQNVSIASIYTIGVLLITLNALLTNPSHGLQIIVSFKFLIHKLIYRRFMTYTKLKNFRIWPGDESQSVIEENIEGKSQYISVFRTRGIVSPVSFEEEKAMASTLNKQMLTNLENDTLVIKMISIEDAEIKPKPIPPNATPAMIKKINEQYLMTTKKKDNRQLQTTLFLVSPTPAILNSRIQTTIRALEAGLVMNYSLLSGEEAKKTFAKIFK</sequence>
<name>A0A0F4KQ20_9LACO</name>
<keyword evidence="1" id="KW-0812">Transmembrane</keyword>
<evidence type="ECO:0000313" key="3">
    <source>
        <dbReference type="Proteomes" id="UP000033695"/>
    </source>
</evidence>
<dbReference type="RefSeq" id="WP_045923522.1">
    <property type="nucleotide sequence ID" value="NZ_JBHTHW010000006.1"/>
</dbReference>
<keyword evidence="1" id="KW-1133">Transmembrane helix</keyword>